<dbReference type="PANTHER" id="PTHR34587:SF2">
    <property type="entry name" value="G-PROTEIN COUPLED RECEPTORS FAMILY 1 PROFILE DOMAIN-CONTAINING PROTEIN"/>
    <property type="match status" value="1"/>
</dbReference>
<gene>
    <name evidence="3" type="primary">Mo05540</name>
    <name evidence="3" type="ORF">E5Q_05540</name>
</gene>
<accession>G7E7P2</accession>
<dbReference type="PANTHER" id="PTHR34587">
    <property type="entry name" value="VWFA DOMAIN-CONTAINING PROTEIN"/>
    <property type="match status" value="1"/>
</dbReference>
<evidence type="ECO:0000256" key="2">
    <source>
        <dbReference type="SAM" id="SignalP"/>
    </source>
</evidence>
<organism evidence="3 4">
    <name type="scientific">Mixia osmundae (strain CBS 9802 / IAM 14324 / JCM 22182 / KY 12970)</name>
    <dbReference type="NCBI Taxonomy" id="764103"/>
    <lineage>
        <taxon>Eukaryota</taxon>
        <taxon>Fungi</taxon>
        <taxon>Dikarya</taxon>
        <taxon>Basidiomycota</taxon>
        <taxon>Pucciniomycotina</taxon>
        <taxon>Mixiomycetes</taxon>
        <taxon>Mixiales</taxon>
        <taxon>Mixiaceae</taxon>
        <taxon>Mixia</taxon>
    </lineage>
</organism>
<dbReference type="eggNOG" id="ENOG502QU23">
    <property type="taxonomic scope" value="Eukaryota"/>
</dbReference>
<keyword evidence="4" id="KW-1185">Reference proteome</keyword>
<dbReference type="InterPro" id="IPR053216">
    <property type="entry name" value="Appressorial_penetr-assoc"/>
</dbReference>
<evidence type="ECO:0000313" key="4">
    <source>
        <dbReference type="Proteomes" id="UP000009131"/>
    </source>
</evidence>
<feature type="chain" id="PRO_5009955877" evidence="2">
    <location>
        <begin position="19"/>
        <end position="340"/>
    </location>
</feature>
<dbReference type="AlphaFoldDB" id="G7E7P2"/>
<name>G7E7P2_MIXOS</name>
<protein>
    <submittedName>
        <fullName evidence="3">Uncharacterized protein</fullName>
    </submittedName>
</protein>
<reference evidence="3 4" key="1">
    <citation type="journal article" date="2011" name="J. Gen. Appl. Microbiol.">
        <title>Draft genome sequencing of the enigmatic basidiomycete Mixia osmundae.</title>
        <authorList>
            <person name="Nishida H."/>
            <person name="Nagatsuka Y."/>
            <person name="Sugiyama J."/>
        </authorList>
    </citation>
    <scope>NUCLEOTIDE SEQUENCE [LARGE SCALE GENOMIC DNA]</scope>
    <source>
        <strain evidence="4">CBS 9802 / IAM 14324 / JCM 22182 / KY 12970</strain>
    </source>
</reference>
<dbReference type="STRING" id="764103.G7E7P2"/>
<dbReference type="InParanoid" id="G7E7P2"/>
<dbReference type="RefSeq" id="XP_014567018.1">
    <property type="nucleotide sequence ID" value="XM_014711532.1"/>
</dbReference>
<evidence type="ECO:0000313" key="3">
    <source>
        <dbReference type="EMBL" id="GAA98852.1"/>
    </source>
</evidence>
<feature type="compositionally biased region" description="Low complexity" evidence="1">
    <location>
        <begin position="292"/>
        <end position="307"/>
    </location>
</feature>
<feature type="signal peptide" evidence="2">
    <location>
        <begin position="1"/>
        <end position="18"/>
    </location>
</feature>
<proteinExistence type="predicted"/>
<comment type="caution">
    <text evidence="3">The sequence shown here is derived from an EMBL/GenBank/DDBJ whole genome shotgun (WGS) entry which is preliminary data.</text>
</comment>
<sequence>MLTTVICLASVLALQVSGLPLAPEAQTVLSVDPSQISTASGRDGMSGKVAPGQSPSLTSANNFINFCGSTNQEITNGRQVKTGSCNPIPMGQLMAADKMPSARFQFPRNGQALPAGQSFPIQLAVANFDSGNFVSGETEYLAAPSRLDQNGYVMGHSHIVIQRVASASSTEMLDPTQFAVFKAMDGKAVNGVMSLELQGGLPAGEYRLASILSQSNHQAITSPVAARGAFDDVIYFSVGQAQTQAQLSSSAPPVPAQQARQPPRAPPQSSGRPQSQSQSQVQTSRGNPPARPAALASNPARPASASAQGQPRAAASVPKPSSEALKEEDALRKAIAAAFA</sequence>
<feature type="compositionally biased region" description="Low complexity" evidence="1">
    <location>
        <begin position="246"/>
        <end position="282"/>
    </location>
</feature>
<evidence type="ECO:0000256" key="1">
    <source>
        <dbReference type="SAM" id="MobiDB-lite"/>
    </source>
</evidence>
<dbReference type="OrthoDB" id="2336871at2759"/>
<keyword evidence="2" id="KW-0732">Signal</keyword>
<feature type="region of interest" description="Disordered" evidence="1">
    <location>
        <begin position="246"/>
        <end position="328"/>
    </location>
</feature>
<reference evidence="3 4" key="2">
    <citation type="journal article" date="2012" name="Open Biol.">
        <title>Characteristics of nucleosomes and linker DNA regions on the genome of the basidiomycete Mixia osmundae revealed by mono- and dinucleosome mapping.</title>
        <authorList>
            <person name="Nishida H."/>
            <person name="Kondo S."/>
            <person name="Matsumoto T."/>
            <person name="Suzuki Y."/>
            <person name="Yoshikawa H."/>
            <person name="Taylor T.D."/>
            <person name="Sugiyama J."/>
        </authorList>
    </citation>
    <scope>NUCLEOTIDE SEQUENCE [LARGE SCALE GENOMIC DNA]</scope>
    <source>
        <strain evidence="4">CBS 9802 / IAM 14324 / JCM 22182 / KY 12970</strain>
    </source>
</reference>
<dbReference type="Proteomes" id="UP000009131">
    <property type="component" value="Unassembled WGS sequence"/>
</dbReference>
<dbReference type="EMBL" id="BABT02000165">
    <property type="protein sequence ID" value="GAA98852.1"/>
    <property type="molecule type" value="Genomic_DNA"/>
</dbReference>
<dbReference type="HOGENOM" id="CLU_816594_0_0_1"/>